<feature type="transmembrane region" description="Helical" evidence="1">
    <location>
        <begin position="12"/>
        <end position="30"/>
    </location>
</feature>
<evidence type="ECO:0000313" key="3">
    <source>
        <dbReference type="Proteomes" id="UP000054935"/>
    </source>
</evidence>
<dbReference type="RefSeq" id="WP_058246588.1">
    <property type="nucleotide sequence ID" value="NZ_CYSE01000002.1"/>
</dbReference>
<name>A0A0P1G4A8_9RHOB</name>
<keyword evidence="1" id="KW-0472">Membrane</keyword>
<dbReference type="STRING" id="441103.TRN7648_01049"/>
<gene>
    <name evidence="2" type="ORF">TRN7648_01049</name>
</gene>
<dbReference type="OrthoDB" id="7867097at2"/>
<keyword evidence="1" id="KW-1133">Transmembrane helix</keyword>
<dbReference type="EMBL" id="CYSE01000002">
    <property type="protein sequence ID" value="CUH76652.1"/>
    <property type="molecule type" value="Genomic_DNA"/>
</dbReference>
<organism evidence="2 3">
    <name type="scientific">Tropicibacter naphthalenivorans</name>
    <dbReference type="NCBI Taxonomy" id="441103"/>
    <lineage>
        <taxon>Bacteria</taxon>
        <taxon>Pseudomonadati</taxon>
        <taxon>Pseudomonadota</taxon>
        <taxon>Alphaproteobacteria</taxon>
        <taxon>Rhodobacterales</taxon>
        <taxon>Roseobacteraceae</taxon>
        <taxon>Tropicibacter</taxon>
    </lineage>
</organism>
<evidence type="ECO:0000313" key="2">
    <source>
        <dbReference type="EMBL" id="CUH76652.1"/>
    </source>
</evidence>
<reference evidence="2 3" key="1">
    <citation type="submission" date="2015-09" db="EMBL/GenBank/DDBJ databases">
        <authorList>
            <consortium name="Swine Surveillance"/>
        </authorList>
    </citation>
    <scope>NUCLEOTIDE SEQUENCE [LARGE SCALE GENOMIC DNA]</scope>
    <source>
        <strain evidence="2 3">CECT 7648</strain>
    </source>
</reference>
<dbReference type="AlphaFoldDB" id="A0A0P1G4A8"/>
<proteinExistence type="predicted"/>
<feature type="transmembrane region" description="Helical" evidence="1">
    <location>
        <begin position="36"/>
        <end position="54"/>
    </location>
</feature>
<dbReference type="Proteomes" id="UP000054935">
    <property type="component" value="Unassembled WGS sequence"/>
</dbReference>
<protein>
    <submittedName>
        <fullName evidence="2">Uncharacterized protein</fullName>
    </submittedName>
</protein>
<keyword evidence="3" id="KW-1185">Reference proteome</keyword>
<evidence type="ECO:0000256" key="1">
    <source>
        <dbReference type="SAM" id="Phobius"/>
    </source>
</evidence>
<sequence length="141" mass="15758">MSDRFARSGRSWTALVVLAAVWAAIFAAWLMLDAAWWIVAGLIAVTLPAAWEFATARQAWLCVDADGLTWASGRTKGQVSFEKIDHVRLETRLDFSPRVRLVLTDGKRLPLPPDCTPPHAQLEPKLRAQGLRCERHPFALL</sequence>
<keyword evidence="1" id="KW-0812">Transmembrane</keyword>
<accession>A0A0P1G4A8</accession>